<feature type="signal peptide" evidence="1">
    <location>
        <begin position="1"/>
        <end position="18"/>
    </location>
</feature>
<dbReference type="InterPro" id="IPR051781">
    <property type="entry name" value="Metallo-dep_Hydrolase"/>
</dbReference>
<dbReference type="Gene3D" id="3.20.20.140">
    <property type="entry name" value="Metal-dependent hydrolases"/>
    <property type="match status" value="1"/>
</dbReference>
<dbReference type="SUPFAM" id="SSF51338">
    <property type="entry name" value="Composite domain of metallo-dependent hydrolases"/>
    <property type="match status" value="1"/>
</dbReference>
<proteinExistence type="predicted"/>
<protein>
    <submittedName>
        <fullName evidence="3">Amidohydrolase family protein</fullName>
    </submittedName>
</protein>
<dbReference type="Pfam" id="PF01979">
    <property type="entry name" value="Amidohydro_1"/>
    <property type="match status" value="1"/>
</dbReference>
<dbReference type="EMBL" id="JAOVZO020000003">
    <property type="protein sequence ID" value="MDC8011559.1"/>
    <property type="molecule type" value="Genomic_DNA"/>
</dbReference>
<evidence type="ECO:0000313" key="4">
    <source>
        <dbReference type="Proteomes" id="UP001139971"/>
    </source>
</evidence>
<dbReference type="PANTHER" id="PTHR43135">
    <property type="entry name" value="ALPHA-D-RIBOSE 1-METHYLPHOSPHONATE 5-TRIPHOSPHATE DIPHOSPHATASE"/>
    <property type="match status" value="1"/>
</dbReference>
<keyword evidence="1" id="KW-0732">Signal</keyword>
<dbReference type="Proteomes" id="UP001139971">
    <property type="component" value="Unassembled WGS sequence"/>
</dbReference>
<dbReference type="SUPFAM" id="SSF51556">
    <property type="entry name" value="Metallo-dependent hydrolases"/>
    <property type="match status" value="1"/>
</dbReference>
<feature type="chain" id="PRO_5040974892" evidence="1">
    <location>
        <begin position="19"/>
        <end position="424"/>
    </location>
</feature>
<dbReference type="GO" id="GO:0016810">
    <property type="term" value="F:hydrolase activity, acting on carbon-nitrogen (but not peptide) bonds"/>
    <property type="evidence" value="ECO:0007669"/>
    <property type="project" value="InterPro"/>
</dbReference>
<gene>
    <name evidence="3" type="ORF">OD750_003260</name>
</gene>
<accession>A0A9X3YG75</accession>
<dbReference type="InterPro" id="IPR006680">
    <property type="entry name" value="Amidohydro-rel"/>
</dbReference>
<dbReference type="AlphaFoldDB" id="A0A9X3YG75"/>
<evidence type="ECO:0000256" key="1">
    <source>
        <dbReference type="SAM" id="SignalP"/>
    </source>
</evidence>
<sequence length="424" mass="45434">MKTLLIAVLAALAGSVHAADKPVVLAGADLYTVSHGVIPRGELLIEGGKIAALGAKVDAPAGAERIDLSGKRIYPGYLAANSNMGLTEVDAVRATVDQAEVGAVNPNARALVAVDADSELLPVARANGVLSVLVVPQAGDDGLLTGQSALIKLDGWTWEEMSLKEPVGVHLAWPSTRVPPWLPREAQEKAAEAAKKKLGEIDQAFRDARAYRAAKGAGKKDLRWEAMIPVLDGKTPLFVHADNAVQIREALEFSRREQLRIVLVGGVDAWRFADTLKARDVPVILGSSHNLPLRRWEAYDTIYANAGKLAKAGVRFAIANDAQGSSNERNLPYQAASYAAFGLGAENALRAITLSPAEILGVADRLGSLDAGKDATLFVANGDALEDATQVERAWIQGREVNMANKQTRLYEKYQRKYEGKPRD</sequence>
<evidence type="ECO:0000259" key="2">
    <source>
        <dbReference type="Pfam" id="PF01979"/>
    </source>
</evidence>
<reference evidence="3" key="1">
    <citation type="submission" date="2023-02" db="EMBL/GenBank/DDBJ databases">
        <title>Tahibacter soli sp. nov. isolated from soil.</title>
        <authorList>
            <person name="Baek J.H."/>
            <person name="Lee J.K."/>
            <person name="Choi D.G."/>
            <person name="Jeon C.O."/>
        </authorList>
    </citation>
    <scope>NUCLEOTIDE SEQUENCE</scope>
    <source>
        <strain evidence="3">BL</strain>
    </source>
</reference>
<dbReference type="RefSeq" id="WP_263542775.1">
    <property type="nucleotide sequence ID" value="NZ_JAOVZO020000003.1"/>
</dbReference>
<dbReference type="InterPro" id="IPR011059">
    <property type="entry name" value="Metal-dep_hydrolase_composite"/>
</dbReference>
<keyword evidence="4" id="KW-1185">Reference proteome</keyword>
<evidence type="ECO:0000313" key="3">
    <source>
        <dbReference type="EMBL" id="MDC8011559.1"/>
    </source>
</evidence>
<name>A0A9X3YG75_9GAMM</name>
<comment type="caution">
    <text evidence="3">The sequence shown here is derived from an EMBL/GenBank/DDBJ whole genome shotgun (WGS) entry which is preliminary data.</text>
</comment>
<feature type="domain" description="Amidohydrolase-related" evidence="2">
    <location>
        <begin position="304"/>
        <end position="400"/>
    </location>
</feature>
<dbReference type="PANTHER" id="PTHR43135:SF3">
    <property type="entry name" value="ALPHA-D-RIBOSE 1-METHYLPHOSPHONATE 5-TRIPHOSPHATE DIPHOSPHATASE"/>
    <property type="match status" value="1"/>
</dbReference>
<organism evidence="3 4">
    <name type="scientific">Tahibacter soli</name>
    <dbReference type="NCBI Taxonomy" id="2983605"/>
    <lineage>
        <taxon>Bacteria</taxon>
        <taxon>Pseudomonadati</taxon>
        <taxon>Pseudomonadota</taxon>
        <taxon>Gammaproteobacteria</taxon>
        <taxon>Lysobacterales</taxon>
        <taxon>Rhodanobacteraceae</taxon>
        <taxon>Tahibacter</taxon>
    </lineage>
</organism>
<dbReference type="InterPro" id="IPR032466">
    <property type="entry name" value="Metal_Hydrolase"/>
</dbReference>